<dbReference type="Proteomes" id="UP001066276">
    <property type="component" value="Chromosome 1_2"/>
</dbReference>
<name>A0AAV7W7F6_PLEWA</name>
<accession>A0AAV7W7F6</accession>
<evidence type="ECO:0000256" key="1">
    <source>
        <dbReference type="SAM" id="MobiDB-lite"/>
    </source>
</evidence>
<evidence type="ECO:0000313" key="2">
    <source>
        <dbReference type="EMBL" id="KAJ1209842.1"/>
    </source>
</evidence>
<feature type="compositionally biased region" description="Basic and acidic residues" evidence="1">
    <location>
        <begin position="1"/>
        <end position="19"/>
    </location>
</feature>
<comment type="caution">
    <text evidence="2">The sequence shown here is derived from an EMBL/GenBank/DDBJ whole genome shotgun (WGS) entry which is preliminary data.</text>
</comment>
<protein>
    <submittedName>
        <fullName evidence="2">Uncharacterized protein</fullName>
    </submittedName>
</protein>
<organism evidence="2 3">
    <name type="scientific">Pleurodeles waltl</name>
    <name type="common">Iberian ribbed newt</name>
    <dbReference type="NCBI Taxonomy" id="8319"/>
    <lineage>
        <taxon>Eukaryota</taxon>
        <taxon>Metazoa</taxon>
        <taxon>Chordata</taxon>
        <taxon>Craniata</taxon>
        <taxon>Vertebrata</taxon>
        <taxon>Euteleostomi</taxon>
        <taxon>Amphibia</taxon>
        <taxon>Batrachia</taxon>
        <taxon>Caudata</taxon>
        <taxon>Salamandroidea</taxon>
        <taxon>Salamandridae</taxon>
        <taxon>Pleurodelinae</taxon>
        <taxon>Pleurodeles</taxon>
    </lineage>
</organism>
<evidence type="ECO:0000313" key="3">
    <source>
        <dbReference type="Proteomes" id="UP001066276"/>
    </source>
</evidence>
<reference evidence="2" key="1">
    <citation type="journal article" date="2022" name="bioRxiv">
        <title>Sequencing and chromosome-scale assembly of the giantPleurodeles waltlgenome.</title>
        <authorList>
            <person name="Brown T."/>
            <person name="Elewa A."/>
            <person name="Iarovenko S."/>
            <person name="Subramanian E."/>
            <person name="Araus A.J."/>
            <person name="Petzold A."/>
            <person name="Susuki M."/>
            <person name="Suzuki K.-i.T."/>
            <person name="Hayashi T."/>
            <person name="Toyoda A."/>
            <person name="Oliveira C."/>
            <person name="Osipova E."/>
            <person name="Leigh N.D."/>
            <person name="Simon A."/>
            <person name="Yun M.H."/>
        </authorList>
    </citation>
    <scope>NUCLEOTIDE SEQUENCE</scope>
    <source>
        <strain evidence="2">20211129_DDA</strain>
        <tissue evidence="2">Liver</tissue>
    </source>
</reference>
<keyword evidence="3" id="KW-1185">Reference proteome</keyword>
<gene>
    <name evidence="2" type="ORF">NDU88_005214</name>
</gene>
<dbReference type="EMBL" id="JANPWB010000002">
    <property type="protein sequence ID" value="KAJ1209842.1"/>
    <property type="molecule type" value="Genomic_DNA"/>
</dbReference>
<sequence>MLRSSSELDRYRVLKERDGQTTSHVDQPVCDAQPVEDTMLAPMDEDTFQQLLDTFETSSMVLASEGNIVGSPDEPT</sequence>
<proteinExistence type="predicted"/>
<feature type="region of interest" description="Disordered" evidence="1">
    <location>
        <begin position="1"/>
        <end position="27"/>
    </location>
</feature>
<dbReference type="AlphaFoldDB" id="A0AAV7W7F6"/>